<evidence type="ECO:0000313" key="1">
    <source>
        <dbReference type="EMBL" id="KAL0632321.1"/>
    </source>
</evidence>
<dbReference type="EMBL" id="JBBBZM010000175">
    <property type="protein sequence ID" value="KAL0632321.1"/>
    <property type="molecule type" value="Genomic_DNA"/>
</dbReference>
<proteinExistence type="predicted"/>
<dbReference type="Gene3D" id="2.40.10.10">
    <property type="entry name" value="Trypsin-like serine proteases"/>
    <property type="match status" value="1"/>
</dbReference>
<protein>
    <submittedName>
        <fullName evidence="1">Uncharacterized protein</fullName>
    </submittedName>
</protein>
<name>A0ABR3G9Q9_9PEZI</name>
<comment type="caution">
    <text evidence="1">The sequence shown here is derived from an EMBL/GenBank/DDBJ whole genome shotgun (WGS) entry which is preliminary data.</text>
</comment>
<evidence type="ECO:0000313" key="2">
    <source>
        <dbReference type="Proteomes" id="UP001447188"/>
    </source>
</evidence>
<sequence length="304" mass="33281">MLDASMEYDYGLTVLPDSKLETEACGFGLAAMMLDRKLLDANLSVFGYPLGSNDLWGTGGQTQSVEQETVRYLLQTTQGQSGSPIIAWCDGFWTGSVYSSVRYEPRGGWIINSGVRLNASVMNTITQWIHHHFIGVSLHFGTKNLSIDAVAPTGAGQYGKLMVKPRTEDCSALNLIPVKSFPEGCDMRLLSNEWVILSAEFSGLHKDTAVCVDTSIDINWDIGRITVPSTTEARPNIGTCSHLRSPPILRRACELFTLSDPIQEPGRQSWIAKSVRYEDVMVKVLMAPPVVVVPVSVTQAPEGQ</sequence>
<dbReference type="Proteomes" id="UP001447188">
    <property type="component" value="Unassembled WGS sequence"/>
</dbReference>
<gene>
    <name evidence="1" type="ORF">Q9L58_008801</name>
</gene>
<accession>A0ABR3G9Q9</accession>
<dbReference type="InterPro" id="IPR043504">
    <property type="entry name" value="Peptidase_S1_PA_chymotrypsin"/>
</dbReference>
<organism evidence="1 2">
    <name type="scientific">Discina gigas</name>
    <dbReference type="NCBI Taxonomy" id="1032678"/>
    <lineage>
        <taxon>Eukaryota</taxon>
        <taxon>Fungi</taxon>
        <taxon>Dikarya</taxon>
        <taxon>Ascomycota</taxon>
        <taxon>Pezizomycotina</taxon>
        <taxon>Pezizomycetes</taxon>
        <taxon>Pezizales</taxon>
        <taxon>Discinaceae</taxon>
        <taxon>Discina</taxon>
    </lineage>
</organism>
<reference evidence="1 2" key="1">
    <citation type="submission" date="2024-02" db="EMBL/GenBank/DDBJ databases">
        <title>Discinaceae phylogenomics.</title>
        <authorList>
            <person name="Dirks A.C."/>
            <person name="James T.Y."/>
        </authorList>
    </citation>
    <scope>NUCLEOTIDE SEQUENCE [LARGE SCALE GENOMIC DNA]</scope>
    <source>
        <strain evidence="1 2">ACD0624</strain>
    </source>
</reference>
<keyword evidence="2" id="KW-1185">Reference proteome</keyword>